<reference evidence="1" key="1">
    <citation type="submission" date="2018-10" db="EMBL/GenBank/DDBJ databases">
        <title>Effector identification in a new, highly contiguous assembly of the strawberry crown rot pathogen Phytophthora cactorum.</title>
        <authorList>
            <person name="Armitage A.D."/>
            <person name="Nellist C.F."/>
            <person name="Bates H."/>
            <person name="Vickerstaff R.J."/>
            <person name="Harrison R.J."/>
        </authorList>
    </citation>
    <scope>NUCLEOTIDE SEQUENCE</scope>
    <source>
        <strain evidence="1">4040</strain>
    </source>
</reference>
<proteinExistence type="predicted"/>
<evidence type="ECO:0000313" key="1">
    <source>
        <dbReference type="EMBL" id="KAG2936594.1"/>
    </source>
</evidence>
<sequence length="354" mass="38589">MDSGAWKNFARRQTVASNSNKLTDALRESKGKGTVSVQLADGKVITVPRIHMDLAVKFEDFDSSEELTVLETSGALTAPCGTLLPTQEACSTPSSSVKVWATVWGPLLPTWQKLPGAATFEASSTGLDSGGDRGLPAQGCRARSGAAPAATTSVESFNTSTTPKYSLDVTASWRPLRAAQFRTEDQVILVIETSHDVGNEVPHRGRRRQHRRRRKWSLNNIQTGVAPSDSESRARAPLTRPVEECYHIFNGMTGRPVKAAGIHLEPLPEVSELLNLEEMDVDVFLADRKAGEIAEVMLLKPETTPEELNSSSVLDEDVLEEMKKRREARLGSEVLKNPKDPVYPFGEGVCGRGI</sequence>
<evidence type="ECO:0000313" key="2">
    <source>
        <dbReference type="Proteomes" id="UP000736787"/>
    </source>
</evidence>
<organism evidence="1 2">
    <name type="scientific">Phytophthora cactorum</name>
    <dbReference type="NCBI Taxonomy" id="29920"/>
    <lineage>
        <taxon>Eukaryota</taxon>
        <taxon>Sar</taxon>
        <taxon>Stramenopiles</taxon>
        <taxon>Oomycota</taxon>
        <taxon>Peronosporomycetes</taxon>
        <taxon>Peronosporales</taxon>
        <taxon>Peronosporaceae</taxon>
        <taxon>Phytophthora</taxon>
    </lineage>
</organism>
<dbReference type="AlphaFoldDB" id="A0A8T1DA45"/>
<name>A0A8T1DA45_9STRA</name>
<comment type="caution">
    <text evidence="1">The sequence shown here is derived from an EMBL/GenBank/DDBJ whole genome shotgun (WGS) entry which is preliminary data.</text>
</comment>
<gene>
    <name evidence="1" type="ORF">PC117_g11989</name>
</gene>
<dbReference type="EMBL" id="RCMK01000321">
    <property type="protein sequence ID" value="KAG2936594.1"/>
    <property type="molecule type" value="Genomic_DNA"/>
</dbReference>
<protein>
    <submittedName>
        <fullName evidence="1">Uncharacterized protein</fullName>
    </submittedName>
</protein>
<accession>A0A8T1DA45</accession>
<dbReference type="Proteomes" id="UP000736787">
    <property type="component" value="Unassembled WGS sequence"/>
</dbReference>
<dbReference type="VEuPathDB" id="FungiDB:PC110_g7412"/>